<dbReference type="EC" id="3.2.1.-" evidence="9"/>
<proteinExistence type="inferred from homology"/>
<evidence type="ECO:0000256" key="5">
    <source>
        <dbReference type="ARBA" id="ARBA00023001"/>
    </source>
</evidence>
<dbReference type="GO" id="GO:0008810">
    <property type="term" value="F:cellulase activity"/>
    <property type="evidence" value="ECO:0007669"/>
    <property type="project" value="UniProtKB-EC"/>
</dbReference>
<dbReference type="InterPro" id="IPR008928">
    <property type="entry name" value="6-hairpin_glycosidase_sf"/>
</dbReference>
<keyword evidence="5" id="KW-0136">Cellulose degradation</keyword>
<evidence type="ECO:0000313" key="11">
    <source>
        <dbReference type="EMBL" id="MDQ2258690.1"/>
    </source>
</evidence>
<dbReference type="AlphaFoldDB" id="A0AAW8HFR1"/>
<evidence type="ECO:0000256" key="3">
    <source>
        <dbReference type="ARBA" id="ARBA00022729"/>
    </source>
</evidence>
<comment type="similarity">
    <text evidence="2 9">Belongs to the glycosyl hydrolase 8 (cellulase D) family.</text>
</comment>
<comment type="caution">
    <text evidence="11">The sequence shown here is derived from an EMBL/GenBank/DDBJ whole genome shotgun (WGS) entry which is preliminary data.</text>
</comment>
<gene>
    <name evidence="11" type="ORF">RBJ67_21400</name>
</gene>
<accession>A0AAW8HFR1</accession>
<dbReference type="InterPro" id="IPR012341">
    <property type="entry name" value="6hp_glycosidase-like_sf"/>
</dbReference>
<evidence type="ECO:0000256" key="8">
    <source>
        <dbReference type="PROSITE-ProRule" id="PRU10058"/>
    </source>
</evidence>
<dbReference type="PROSITE" id="PS00812">
    <property type="entry name" value="GLYCOSYL_HYDROL_F8"/>
    <property type="match status" value="1"/>
</dbReference>
<comment type="catalytic activity">
    <reaction evidence="1">
        <text>Endohydrolysis of (1-&gt;4)-beta-D-glucosidic linkages in cellulose, lichenin and cereal beta-D-glucans.</text>
        <dbReference type="EC" id="3.2.1.4"/>
    </reaction>
</comment>
<dbReference type="InterPro" id="IPR002037">
    <property type="entry name" value="Glyco_hydro_8"/>
</dbReference>
<evidence type="ECO:0000256" key="10">
    <source>
        <dbReference type="SAM" id="SignalP"/>
    </source>
</evidence>
<dbReference type="GO" id="GO:0030245">
    <property type="term" value="P:cellulose catabolic process"/>
    <property type="evidence" value="ECO:0007669"/>
    <property type="project" value="UniProtKB-KW"/>
</dbReference>
<dbReference type="Proteomes" id="UP001225042">
    <property type="component" value="Unassembled WGS sequence"/>
</dbReference>
<dbReference type="Gene3D" id="1.50.10.10">
    <property type="match status" value="1"/>
</dbReference>
<evidence type="ECO:0000256" key="2">
    <source>
        <dbReference type="ARBA" id="ARBA00009209"/>
    </source>
</evidence>
<organism evidence="11 12">
    <name type="scientific">Enterobacter soli</name>
    <dbReference type="NCBI Taxonomy" id="885040"/>
    <lineage>
        <taxon>Bacteria</taxon>
        <taxon>Pseudomonadati</taxon>
        <taxon>Pseudomonadota</taxon>
        <taxon>Gammaproteobacteria</taxon>
        <taxon>Enterobacterales</taxon>
        <taxon>Enterobacteriaceae</taxon>
        <taxon>Enterobacter</taxon>
    </lineage>
</organism>
<dbReference type="Pfam" id="PF01270">
    <property type="entry name" value="Glyco_hydro_8"/>
    <property type="match status" value="1"/>
</dbReference>
<reference evidence="11 12" key="1">
    <citation type="submission" date="2023-08" db="EMBL/GenBank/DDBJ databases">
        <authorList>
            <person name="Dale J."/>
        </authorList>
    </citation>
    <scope>NUCLEOTIDE SEQUENCE [LARGE SCALE GENOMIC DNA]</scope>
    <source>
        <strain evidence="11 12">2023EL-00788</strain>
    </source>
</reference>
<keyword evidence="7 9" id="KW-0119">Carbohydrate metabolism</keyword>
<keyword evidence="12" id="KW-1185">Reference proteome</keyword>
<evidence type="ECO:0000256" key="1">
    <source>
        <dbReference type="ARBA" id="ARBA00000966"/>
    </source>
</evidence>
<protein>
    <recommendedName>
        <fullName evidence="9">Glucanase</fullName>
        <ecNumber evidence="9">3.2.1.-</ecNumber>
    </recommendedName>
</protein>
<sequence length="330" mass="37165">MRKPACAALLVMMSVLVSPFSHAGQAWEQYKARFFMPDGRIVDTGNGNVSHTEGQGFAMLMAVASDDKATFDKLWQWTDSTLKNKDNGLFYWRYNPVEANPVADKNNASDGDVLIAWALLKADARWHDKRYSTASDSITKALIAHNVIRYAGYRVMLPGVQGFNLNSEVVLNPSYFVFPAWQAFADRSHLQVWRELIQDGQRLLGKMGSGKANLPTDWVSLEAGGKLVPAKAWAPRMSYDAIRVPLYIAWFDKQSPLLTPWRTWFGQFSREQTPAWVNVTTNEYAPYMMEGGLLAVRDLTMGQASGEPEITTKDDYYSASLKMLVWLAEQ</sequence>
<feature type="active site" description="Nucleophile" evidence="8">
    <location>
        <position position="110"/>
    </location>
</feature>
<evidence type="ECO:0000256" key="4">
    <source>
        <dbReference type="ARBA" id="ARBA00022801"/>
    </source>
</evidence>
<dbReference type="SUPFAM" id="SSF48208">
    <property type="entry name" value="Six-hairpin glycosidases"/>
    <property type="match status" value="1"/>
</dbReference>
<keyword evidence="7 9" id="KW-0624">Polysaccharide degradation</keyword>
<evidence type="ECO:0000256" key="7">
    <source>
        <dbReference type="ARBA" id="ARBA00023326"/>
    </source>
</evidence>
<evidence type="ECO:0000256" key="6">
    <source>
        <dbReference type="ARBA" id="ARBA00023295"/>
    </source>
</evidence>
<name>A0AAW8HFR1_9ENTR</name>
<feature type="signal peptide" evidence="10">
    <location>
        <begin position="1"/>
        <end position="23"/>
    </location>
</feature>
<dbReference type="PRINTS" id="PR00735">
    <property type="entry name" value="GLHYDRLASE8"/>
</dbReference>
<keyword evidence="3 10" id="KW-0732">Signal</keyword>
<keyword evidence="6 9" id="KW-0326">Glycosidase</keyword>
<dbReference type="EMBL" id="JAVDKS010000010">
    <property type="protein sequence ID" value="MDQ2258690.1"/>
    <property type="molecule type" value="Genomic_DNA"/>
</dbReference>
<evidence type="ECO:0000313" key="12">
    <source>
        <dbReference type="Proteomes" id="UP001225042"/>
    </source>
</evidence>
<feature type="chain" id="PRO_5043779239" description="Glucanase" evidence="10">
    <location>
        <begin position="24"/>
        <end position="330"/>
    </location>
</feature>
<dbReference type="InterPro" id="IPR019834">
    <property type="entry name" value="Glyco_hydro_8_CS"/>
</dbReference>
<evidence type="ECO:0000256" key="9">
    <source>
        <dbReference type="RuleBase" id="RU361167"/>
    </source>
</evidence>
<dbReference type="RefSeq" id="WP_306684286.1">
    <property type="nucleotide sequence ID" value="NZ_JAVDKR010000010.1"/>
</dbReference>
<keyword evidence="4 9" id="KW-0378">Hydrolase</keyword>